<dbReference type="PROSITE" id="PS51885">
    <property type="entry name" value="NEPRILYSIN"/>
    <property type="match status" value="1"/>
</dbReference>
<evidence type="ECO:0000313" key="12">
    <source>
        <dbReference type="Proteomes" id="UP000639859"/>
    </source>
</evidence>
<dbReference type="Gene3D" id="1.10.1380.10">
    <property type="entry name" value="Neutral endopeptidase , domain2"/>
    <property type="match status" value="1"/>
</dbReference>
<dbReference type="PANTHER" id="PTHR11733:SF167">
    <property type="entry name" value="FI17812P1-RELATED"/>
    <property type="match status" value="1"/>
</dbReference>
<feature type="chain" id="PRO_5046585940" evidence="8">
    <location>
        <begin position="29"/>
        <end position="681"/>
    </location>
</feature>
<keyword evidence="5" id="KW-0378">Hydrolase</keyword>
<sequence>MARRSGVEMKFRVIALFVSALTPLMAHAASPPGAPQFGAFGVDLDARDAKVRPGDDFWAYANGGWSARTVIAGDVDAVGVAPTLAREGQERVRILLDTLATGEDATPSERRVGDLYASWMAQAEIDSRGLRTARPYLAKIAQARTHQALQLLMADVAYAAPIRFGVGADPTDPTSNLVTAAQGELGMPRDYFLNPDARYVAIRRDYAGYVERILQAGGIPEAGTKAAAICALETRLARSQSTPAEQREDARTRLMSPKALQAEIPQWDWPRMLKAAGLEGAPEVLVSDTSALTALGDLLTGEPTSLWKDYLAYRFLSEHAELLPRPFATARFDFYSRTLSGVTAPPPRWRRGVALMNQEWMGDAVGAAYVARYFPPDAERQVRMIFDDVKAAFQARIEQSTWMDAQTKAGALEKLATLKARIGSAGQVQDYSGLRVDRTDLLGNVLRLARFKRERERLSLATTNTPDYPVTPVSSNGYYYAAANSITLEAGLLRPPFFDPSADPAVNYGAIGVFIGHEMGHAFDDQGSRYDASGRVRDWWSAASRAGFDQRIAALKAQYGAYDVLPGLKVDGALTLGENIADLGGLEAAYAAYQHYLARTGPAPILNGLTGDQRFFLAQAQTRRTKLREDVARQLAAIDTHAPSVLRTNAVMRNNDAWYDAFDVAPTDRLYLAPDQRVRIW</sequence>
<dbReference type="Pfam" id="PF01431">
    <property type="entry name" value="Peptidase_M13"/>
    <property type="match status" value="1"/>
</dbReference>
<evidence type="ECO:0000256" key="6">
    <source>
        <dbReference type="ARBA" id="ARBA00022833"/>
    </source>
</evidence>
<feature type="domain" description="Peptidase M13 N-terminal" evidence="10">
    <location>
        <begin position="53"/>
        <end position="423"/>
    </location>
</feature>
<evidence type="ECO:0000259" key="10">
    <source>
        <dbReference type="Pfam" id="PF05649"/>
    </source>
</evidence>
<dbReference type="InterPro" id="IPR008753">
    <property type="entry name" value="Peptidase_M13_N"/>
</dbReference>
<evidence type="ECO:0000259" key="9">
    <source>
        <dbReference type="Pfam" id="PF01431"/>
    </source>
</evidence>
<keyword evidence="3" id="KW-0645">Protease</keyword>
<comment type="caution">
    <text evidence="11">The sequence shown here is derived from an EMBL/GenBank/DDBJ whole genome shotgun (WGS) entry which is preliminary data.</text>
</comment>
<keyword evidence="12" id="KW-1185">Reference proteome</keyword>
<dbReference type="SUPFAM" id="SSF55486">
    <property type="entry name" value="Metalloproteases ('zincins'), catalytic domain"/>
    <property type="match status" value="1"/>
</dbReference>
<dbReference type="Gene3D" id="3.40.390.10">
    <property type="entry name" value="Collagenase (Catalytic Domain)"/>
    <property type="match status" value="1"/>
</dbReference>
<name>A0ABS0T3W8_9CAUL</name>
<protein>
    <submittedName>
        <fullName evidence="11">M13 family metallopeptidase</fullName>
    </submittedName>
</protein>
<dbReference type="Proteomes" id="UP000639859">
    <property type="component" value="Unassembled WGS sequence"/>
</dbReference>
<evidence type="ECO:0000256" key="5">
    <source>
        <dbReference type="ARBA" id="ARBA00022801"/>
    </source>
</evidence>
<evidence type="ECO:0000256" key="4">
    <source>
        <dbReference type="ARBA" id="ARBA00022723"/>
    </source>
</evidence>
<comment type="cofactor">
    <cofactor evidence="1">
        <name>Zn(2+)</name>
        <dbReference type="ChEBI" id="CHEBI:29105"/>
    </cofactor>
</comment>
<dbReference type="CDD" id="cd08662">
    <property type="entry name" value="M13"/>
    <property type="match status" value="1"/>
</dbReference>
<dbReference type="InterPro" id="IPR000718">
    <property type="entry name" value="Peptidase_M13"/>
</dbReference>
<keyword evidence="4" id="KW-0479">Metal-binding</keyword>
<evidence type="ECO:0000256" key="3">
    <source>
        <dbReference type="ARBA" id="ARBA00022670"/>
    </source>
</evidence>
<evidence type="ECO:0000256" key="8">
    <source>
        <dbReference type="SAM" id="SignalP"/>
    </source>
</evidence>
<evidence type="ECO:0000256" key="2">
    <source>
        <dbReference type="ARBA" id="ARBA00007357"/>
    </source>
</evidence>
<keyword evidence="8" id="KW-0732">Signal</keyword>
<comment type="similarity">
    <text evidence="2">Belongs to the peptidase M13 family.</text>
</comment>
<accession>A0ABS0T3W8</accession>
<organism evidence="11 12">
    <name type="scientific">Caulobacter hibisci</name>
    <dbReference type="NCBI Taxonomy" id="2035993"/>
    <lineage>
        <taxon>Bacteria</taxon>
        <taxon>Pseudomonadati</taxon>
        <taxon>Pseudomonadota</taxon>
        <taxon>Alphaproteobacteria</taxon>
        <taxon>Caulobacterales</taxon>
        <taxon>Caulobacteraceae</taxon>
        <taxon>Caulobacter</taxon>
    </lineage>
</organism>
<feature type="domain" description="Peptidase M13 C-terminal" evidence="9">
    <location>
        <begin position="476"/>
        <end position="678"/>
    </location>
</feature>
<gene>
    <name evidence="11" type="ORF">I4Q42_18110</name>
</gene>
<evidence type="ECO:0000256" key="1">
    <source>
        <dbReference type="ARBA" id="ARBA00001947"/>
    </source>
</evidence>
<dbReference type="Pfam" id="PF05649">
    <property type="entry name" value="Peptidase_M13_N"/>
    <property type="match status" value="1"/>
</dbReference>
<dbReference type="PRINTS" id="PR00786">
    <property type="entry name" value="NEPRILYSIN"/>
</dbReference>
<dbReference type="PANTHER" id="PTHR11733">
    <property type="entry name" value="ZINC METALLOPROTEASE FAMILY M13 NEPRILYSIN-RELATED"/>
    <property type="match status" value="1"/>
</dbReference>
<keyword evidence="7" id="KW-0482">Metalloprotease</keyword>
<dbReference type="RefSeq" id="WP_198577495.1">
    <property type="nucleotide sequence ID" value="NZ_JADWOX010000014.1"/>
</dbReference>
<evidence type="ECO:0000256" key="7">
    <source>
        <dbReference type="ARBA" id="ARBA00023049"/>
    </source>
</evidence>
<dbReference type="InterPro" id="IPR018497">
    <property type="entry name" value="Peptidase_M13_C"/>
</dbReference>
<keyword evidence="6" id="KW-0862">Zinc</keyword>
<proteinExistence type="inferred from homology"/>
<dbReference type="EMBL" id="JADWOX010000014">
    <property type="protein sequence ID" value="MBI1685588.1"/>
    <property type="molecule type" value="Genomic_DNA"/>
</dbReference>
<feature type="signal peptide" evidence="8">
    <location>
        <begin position="1"/>
        <end position="28"/>
    </location>
</feature>
<reference evidence="11 12" key="1">
    <citation type="submission" date="2020-11" db="EMBL/GenBank/DDBJ databases">
        <title>genome sequence of strain KACC 18849.</title>
        <authorList>
            <person name="Gao J."/>
            <person name="Zhang X."/>
        </authorList>
    </citation>
    <scope>NUCLEOTIDE SEQUENCE [LARGE SCALE GENOMIC DNA]</scope>
    <source>
        <strain evidence="11 12">KACC 18849</strain>
    </source>
</reference>
<dbReference type="InterPro" id="IPR042089">
    <property type="entry name" value="Peptidase_M13_dom_2"/>
</dbReference>
<dbReference type="InterPro" id="IPR024079">
    <property type="entry name" value="MetalloPept_cat_dom_sf"/>
</dbReference>
<evidence type="ECO:0000313" key="11">
    <source>
        <dbReference type="EMBL" id="MBI1685588.1"/>
    </source>
</evidence>